<dbReference type="InterPro" id="IPR006109">
    <property type="entry name" value="G3P_DH_NAD-dep_C"/>
</dbReference>
<dbReference type="GO" id="GO:0005829">
    <property type="term" value="C:cytosol"/>
    <property type="evidence" value="ECO:0007669"/>
    <property type="project" value="TreeGrafter"/>
</dbReference>
<dbReference type="InterPro" id="IPR008927">
    <property type="entry name" value="6-PGluconate_DH-like_C_sf"/>
</dbReference>
<dbReference type="PRINTS" id="PR00077">
    <property type="entry name" value="GPDHDRGNASE"/>
</dbReference>
<dbReference type="GO" id="GO:0047952">
    <property type="term" value="F:glycerol-3-phosphate dehydrogenase [NAD(P)+] activity"/>
    <property type="evidence" value="ECO:0007669"/>
    <property type="project" value="TreeGrafter"/>
</dbReference>
<dbReference type="InterPro" id="IPR013328">
    <property type="entry name" value="6PGD_dom2"/>
</dbReference>
<gene>
    <name evidence="8" type="ORF">A5N15_09770</name>
</gene>
<keyword evidence="4" id="KW-0443">Lipid metabolism</keyword>
<dbReference type="PANTHER" id="PTHR11728:SF1">
    <property type="entry name" value="GLYCEROL-3-PHOSPHATE DEHYDROGENASE [NAD(+)] 2, CHLOROPLASTIC"/>
    <property type="match status" value="1"/>
</dbReference>
<evidence type="ECO:0000256" key="6">
    <source>
        <dbReference type="ARBA" id="ARBA00023264"/>
    </source>
</evidence>
<evidence type="ECO:0000256" key="1">
    <source>
        <dbReference type="ARBA" id="ARBA00011009"/>
    </source>
</evidence>
<dbReference type="PANTHER" id="PTHR11728">
    <property type="entry name" value="GLYCEROL-3-PHOSPHATE DEHYDROGENASE"/>
    <property type="match status" value="1"/>
</dbReference>
<feature type="domain" description="Glycerol-3-phosphate dehydrogenase NAD-dependent C-terminal" evidence="7">
    <location>
        <begin position="1"/>
        <end position="73"/>
    </location>
</feature>
<evidence type="ECO:0000256" key="2">
    <source>
        <dbReference type="ARBA" id="ARBA00022516"/>
    </source>
</evidence>
<keyword evidence="2" id="KW-0444">Lipid biosynthesis</keyword>
<dbReference type="Gene3D" id="1.10.1040.10">
    <property type="entry name" value="N-(1-d-carboxylethyl)-l-norvaline Dehydrogenase, domain 2"/>
    <property type="match status" value="1"/>
</dbReference>
<dbReference type="InterPro" id="IPR006168">
    <property type="entry name" value="G3P_DH_NAD-dep"/>
</dbReference>
<reference evidence="8 9" key="1">
    <citation type="submission" date="2016-04" db="EMBL/GenBank/DDBJ databases">
        <title>Identification of putative biosynthetic pathways for the production of bioactive secondary metabolites by the marine actinomycete Kocuria kristinae RUTW2-3.</title>
        <authorList>
            <person name="Waterworth S.C."/>
            <person name="Walmsley T.A."/>
            <person name="Matongo T."/>
            <person name="Davies-Coleman M.T."/>
            <person name="Dorrington R.A."/>
        </authorList>
    </citation>
    <scope>NUCLEOTIDE SEQUENCE [LARGE SCALE GENOMIC DNA]</scope>
    <source>
        <strain evidence="8 9">RUTW4-5</strain>
    </source>
</reference>
<protein>
    <recommendedName>
        <fullName evidence="7">Glycerol-3-phosphate dehydrogenase NAD-dependent C-terminal domain-containing protein</fullName>
    </recommendedName>
</protein>
<keyword evidence="5" id="KW-0594">Phospholipid biosynthesis</keyword>
<dbReference type="GO" id="GO:0005975">
    <property type="term" value="P:carbohydrate metabolic process"/>
    <property type="evidence" value="ECO:0007669"/>
    <property type="project" value="InterPro"/>
</dbReference>
<accession>A0A657ITU1</accession>
<evidence type="ECO:0000256" key="5">
    <source>
        <dbReference type="ARBA" id="ARBA00023209"/>
    </source>
</evidence>
<evidence type="ECO:0000259" key="7">
    <source>
        <dbReference type="Pfam" id="PF07479"/>
    </source>
</evidence>
<evidence type="ECO:0000256" key="4">
    <source>
        <dbReference type="ARBA" id="ARBA00023098"/>
    </source>
</evidence>
<dbReference type="EMBL" id="LWGZ01000874">
    <property type="protein sequence ID" value="OAX55927.1"/>
    <property type="molecule type" value="Genomic_DNA"/>
</dbReference>
<evidence type="ECO:0000313" key="8">
    <source>
        <dbReference type="EMBL" id="OAX55927.1"/>
    </source>
</evidence>
<organism evidence="8 9">
    <name type="scientific">Rothia kristinae</name>
    <dbReference type="NCBI Taxonomy" id="37923"/>
    <lineage>
        <taxon>Bacteria</taxon>
        <taxon>Bacillati</taxon>
        <taxon>Actinomycetota</taxon>
        <taxon>Actinomycetes</taxon>
        <taxon>Micrococcales</taxon>
        <taxon>Micrococcaceae</taxon>
        <taxon>Rothia</taxon>
    </lineage>
</organism>
<dbReference type="GO" id="GO:0008654">
    <property type="term" value="P:phospholipid biosynthetic process"/>
    <property type="evidence" value="ECO:0007669"/>
    <property type="project" value="UniProtKB-KW"/>
</dbReference>
<dbReference type="AlphaFoldDB" id="A0A657ITU1"/>
<comment type="caution">
    <text evidence="8">The sequence shown here is derived from an EMBL/GenBank/DDBJ whole genome shotgun (WGS) entry which is preliminary data.</text>
</comment>
<evidence type="ECO:0000256" key="3">
    <source>
        <dbReference type="ARBA" id="ARBA00023027"/>
    </source>
</evidence>
<comment type="similarity">
    <text evidence="1">Belongs to the NAD-dependent glycerol-3-phosphate dehydrogenase family.</text>
</comment>
<keyword evidence="6" id="KW-1208">Phospholipid metabolism</keyword>
<proteinExistence type="inferred from homology"/>
<keyword evidence="3" id="KW-0520">NAD</keyword>
<name>A0A657ITU1_9MICC</name>
<dbReference type="GO" id="GO:0006072">
    <property type="term" value="P:glycerol-3-phosphate metabolic process"/>
    <property type="evidence" value="ECO:0007669"/>
    <property type="project" value="InterPro"/>
</dbReference>
<dbReference type="Pfam" id="PF07479">
    <property type="entry name" value="NAD_Gly3P_dh_C"/>
    <property type="match status" value="1"/>
</dbReference>
<dbReference type="SUPFAM" id="SSF48179">
    <property type="entry name" value="6-phosphogluconate dehydrogenase C-terminal domain-like"/>
    <property type="match status" value="1"/>
</dbReference>
<dbReference type="Proteomes" id="UP000092021">
    <property type="component" value="Unassembled WGS sequence"/>
</dbReference>
<evidence type="ECO:0000313" key="9">
    <source>
        <dbReference type="Proteomes" id="UP000092021"/>
    </source>
</evidence>
<sequence>MGICEGRDYGDNSKASVMTRGLAETTRLALALGGRPETMAGLAGMGDLVATCSSPLSRNHTAGRLLGAGLSEAEVARA</sequence>